<dbReference type="GO" id="GO:0042802">
    <property type="term" value="F:identical protein binding"/>
    <property type="evidence" value="ECO:0007669"/>
    <property type="project" value="InterPro"/>
</dbReference>
<organism evidence="2 3">
    <name type="scientific">Gimesia maris</name>
    <dbReference type="NCBI Taxonomy" id="122"/>
    <lineage>
        <taxon>Bacteria</taxon>
        <taxon>Pseudomonadati</taxon>
        <taxon>Planctomycetota</taxon>
        <taxon>Planctomycetia</taxon>
        <taxon>Planctomycetales</taxon>
        <taxon>Planctomycetaceae</taxon>
        <taxon>Gimesia</taxon>
    </lineage>
</organism>
<gene>
    <name evidence="2" type="ORF">DIT97_31895</name>
</gene>
<sequence length="814" mass="91218">MSKTRFLPLIKGTASMHCLSRWGGLMVLLGSLFSGLAAARAQVELPELTPVRFSGDQKEVRLPADVDDLVVAAGGRYLILKLEAIRHLIVFDTVKAEIIKYLSLPSRGCFFAAGARCLVVLSPEKKTIERWDLTTFKREQVVPVPFPENVVQMAMGHASPGPLVFLVSAGTNNQSCKFMDPNTLQLLELQQFIEPEKAVEETDSRRSRLMSRRREEQSIPKYLKSIHPSANGQLVATDYCMMMVTGTSVGYRLNRNSGLPDAAGNLLYAPKSVYSVGQDQSSVLSEWGIPYPAVQPGLFFVLHTRNRNMNAPQSGIVLRIANYPKLLFPLGKVNTELSIKRDDFKVPEEKRFTFIPDAKLLIQVPNVADKLILHKADLEAMLKNSQDDYAYVTSIPPNTAALGQTYQHQLTVNSSRKVKFELTNAPEQMTVSDSGLISWKVPNEFSSPVVPVEVQLEMESAMKTKYAFLINISKIVVDMAQNKELAAAMRDKARQERMQESNDKRLQLMLAKLKESGPRAKQLAENNALGYLRQLEADENRKQSAPVLRTWKDVSGNELDAQMLEVFAGRVKLKSNSSGEYDIPLNELSAVDQKYIREITAAAREARKKTKAAESLAHSPYLQMRQVYAGLQRSLQELRGRFISARSRSREGEPLLSWRVHLLRYNGGGDLYKLFRHDEPWDSEYNKRLIPLMPAYYRTPNSNVDEGKTNLQVVSGEHCLFKDSGSVGLTEVTDELGQTVMLVEVPDKLAVEWTRPDDWEFTSDAAIKDLFGFHPDGFFALFADGAVNFISSENSLSDISRAFIRDDGGKVELK</sequence>
<dbReference type="InterPro" id="IPR007131">
    <property type="entry name" value="SHD1"/>
</dbReference>
<evidence type="ECO:0000259" key="1">
    <source>
        <dbReference type="Pfam" id="PF03983"/>
    </source>
</evidence>
<dbReference type="EMBL" id="DQAY01000196">
    <property type="protein sequence ID" value="HCO27381.1"/>
    <property type="molecule type" value="Genomic_DNA"/>
</dbReference>
<dbReference type="Pfam" id="PF03983">
    <property type="entry name" value="SHD1"/>
    <property type="match status" value="1"/>
</dbReference>
<dbReference type="InterPro" id="IPR013783">
    <property type="entry name" value="Ig-like_fold"/>
</dbReference>
<accession>A0A3D3REX5</accession>
<dbReference type="Gene3D" id="2.60.40.10">
    <property type="entry name" value="Immunoglobulins"/>
    <property type="match status" value="1"/>
</dbReference>
<dbReference type="GO" id="GO:0043130">
    <property type="term" value="F:ubiquitin binding"/>
    <property type="evidence" value="ECO:0007669"/>
    <property type="project" value="InterPro"/>
</dbReference>
<dbReference type="Proteomes" id="UP000263642">
    <property type="component" value="Unassembled WGS sequence"/>
</dbReference>
<evidence type="ECO:0000313" key="3">
    <source>
        <dbReference type="Proteomes" id="UP000263642"/>
    </source>
</evidence>
<dbReference type="Gene3D" id="2.30.30.700">
    <property type="entry name" value="SLA1 homology domain 1"/>
    <property type="match status" value="1"/>
</dbReference>
<evidence type="ECO:0000313" key="2">
    <source>
        <dbReference type="EMBL" id="HCO27381.1"/>
    </source>
</evidence>
<protein>
    <recommendedName>
        <fullName evidence="1">SLA1 homology domain-containing protein</fullName>
    </recommendedName>
</protein>
<reference evidence="2 3" key="1">
    <citation type="journal article" date="2018" name="Nat. Biotechnol.">
        <title>A standardized bacterial taxonomy based on genome phylogeny substantially revises the tree of life.</title>
        <authorList>
            <person name="Parks D.H."/>
            <person name="Chuvochina M."/>
            <person name="Waite D.W."/>
            <person name="Rinke C."/>
            <person name="Skarshewski A."/>
            <person name="Chaumeil P.A."/>
            <person name="Hugenholtz P."/>
        </authorList>
    </citation>
    <scope>NUCLEOTIDE SEQUENCE [LARGE SCALE GENOMIC DNA]</scope>
    <source>
        <strain evidence="2">UBA9375</strain>
    </source>
</reference>
<dbReference type="GO" id="GO:0008092">
    <property type="term" value="F:cytoskeletal protein binding"/>
    <property type="evidence" value="ECO:0007669"/>
    <property type="project" value="InterPro"/>
</dbReference>
<proteinExistence type="predicted"/>
<dbReference type="GO" id="GO:0030674">
    <property type="term" value="F:protein-macromolecule adaptor activity"/>
    <property type="evidence" value="ECO:0007669"/>
    <property type="project" value="InterPro"/>
</dbReference>
<comment type="caution">
    <text evidence="2">The sequence shown here is derived from an EMBL/GenBank/DDBJ whole genome shotgun (WGS) entry which is preliminary data.</text>
</comment>
<name>A0A3D3REX5_9PLAN</name>
<feature type="domain" description="SLA1 homology" evidence="1">
    <location>
        <begin position="544"/>
        <end position="601"/>
    </location>
</feature>
<dbReference type="AlphaFoldDB" id="A0A3D3REX5"/>